<evidence type="ECO:0000313" key="1">
    <source>
        <dbReference type="EMBL" id="CAL0324834.1"/>
    </source>
</evidence>
<sequence length="120" mass="14068">MEYDFKKFSDILSGNYKTDVLIEGDLKKVTFSLKDFSGDVINCTMWESHVVKLFNYYSNRPVGEPMIILLTHARVKEGQGKYPPTISNSWSESKILIDEEIVNIEKYKQRKVKMIRRRSL</sequence>
<proteinExistence type="predicted"/>
<dbReference type="InterPro" id="IPR012340">
    <property type="entry name" value="NA-bd_OB-fold"/>
</dbReference>
<comment type="caution">
    <text evidence="1">The sequence shown here is derived from an EMBL/GenBank/DDBJ whole genome shotgun (WGS) entry which is preliminary data.</text>
</comment>
<dbReference type="Proteomes" id="UP001497480">
    <property type="component" value="Unassembled WGS sequence"/>
</dbReference>
<protein>
    <submittedName>
        <fullName evidence="1">Uncharacterized protein</fullName>
    </submittedName>
</protein>
<name>A0AAV1XV30_LUPLU</name>
<accession>A0AAV1XV30</accession>
<evidence type="ECO:0000313" key="2">
    <source>
        <dbReference type="Proteomes" id="UP001497480"/>
    </source>
</evidence>
<dbReference type="CDD" id="cd04481">
    <property type="entry name" value="RPA1_DBD_B_like"/>
    <property type="match status" value="1"/>
</dbReference>
<organism evidence="1 2">
    <name type="scientific">Lupinus luteus</name>
    <name type="common">European yellow lupine</name>
    <dbReference type="NCBI Taxonomy" id="3873"/>
    <lineage>
        <taxon>Eukaryota</taxon>
        <taxon>Viridiplantae</taxon>
        <taxon>Streptophyta</taxon>
        <taxon>Embryophyta</taxon>
        <taxon>Tracheophyta</taxon>
        <taxon>Spermatophyta</taxon>
        <taxon>Magnoliopsida</taxon>
        <taxon>eudicotyledons</taxon>
        <taxon>Gunneridae</taxon>
        <taxon>Pentapetalae</taxon>
        <taxon>rosids</taxon>
        <taxon>fabids</taxon>
        <taxon>Fabales</taxon>
        <taxon>Fabaceae</taxon>
        <taxon>Papilionoideae</taxon>
        <taxon>50 kb inversion clade</taxon>
        <taxon>genistoids sensu lato</taxon>
        <taxon>core genistoids</taxon>
        <taxon>Genisteae</taxon>
        <taxon>Lupinus</taxon>
    </lineage>
</organism>
<dbReference type="AlphaFoldDB" id="A0AAV1XV30"/>
<dbReference type="Gene3D" id="2.40.50.140">
    <property type="entry name" value="Nucleic acid-binding proteins"/>
    <property type="match status" value="1"/>
</dbReference>
<keyword evidence="2" id="KW-1185">Reference proteome</keyword>
<dbReference type="SUPFAM" id="SSF50249">
    <property type="entry name" value="Nucleic acid-binding proteins"/>
    <property type="match status" value="1"/>
</dbReference>
<gene>
    <name evidence="1" type="ORF">LLUT_LOCUS25894</name>
</gene>
<reference evidence="1 2" key="1">
    <citation type="submission" date="2024-03" db="EMBL/GenBank/DDBJ databases">
        <authorList>
            <person name="Martinez-Hernandez J."/>
        </authorList>
    </citation>
    <scope>NUCLEOTIDE SEQUENCE [LARGE SCALE GENOMIC DNA]</scope>
</reference>
<dbReference type="EMBL" id="CAXHTB010000018">
    <property type="protein sequence ID" value="CAL0324834.1"/>
    <property type="molecule type" value="Genomic_DNA"/>
</dbReference>